<accession>A0A2S9PYC5</accession>
<protein>
    <submittedName>
        <fullName evidence="2">Uncharacterized protein</fullName>
    </submittedName>
</protein>
<dbReference type="RefSeq" id="WP_105868528.1">
    <property type="nucleotide sequence ID" value="NZ_PVLV01000121.1"/>
</dbReference>
<dbReference type="EMBL" id="PVLV01000121">
    <property type="protein sequence ID" value="PRH79412.1"/>
    <property type="molecule type" value="Genomic_DNA"/>
</dbReference>
<feature type="compositionally biased region" description="Gly residues" evidence="1">
    <location>
        <begin position="221"/>
        <end position="235"/>
    </location>
</feature>
<dbReference type="Proteomes" id="UP000239322">
    <property type="component" value="Unassembled WGS sequence"/>
</dbReference>
<feature type="region of interest" description="Disordered" evidence="1">
    <location>
        <begin position="215"/>
        <end position="259"/>
    </location>
</feature>
<dbReference type="AlphaFoldDB" id="A0A2S9PYC5"/>
<name>A0A2S9PYC5_9ACTN</name>
<organism evidence="2 3">
    <name type="scientific">Streptomyces solincola</name>
    <dbReference type="NCBI Taxonomy" id="2100817"/>
    <lineage>
        <taxon>Bacteria</taxon>
        <taxon>Bacillati</taxon>
        <taxon>Actinomycetota</taxon>
        <taxon>Actinomycetes</taxon>
        <taxon>Kitasatosporales</taxon>
        <taxon>Streptomycetaceae</taxon>
        <taxon>Streptomyces</taxon>
    </lineage>
</organism>
<gene>
    <name evidence="2" type="ORF">C6N75_10030</name>
</gene>
<reference evidence="2 3" key="1">
    <citation type="submission" date="2018-03" db="EMBL/GenBank/DDBJ databases">
        <title>Novel Streptomyces sp. from soil.</title>
        <authorList>
            <person name="Tan G.Y.A."/>
            <person name="Lee Z.Y."/>
        </authorList>
    </citation>
    <scope>NUCLEOTIDE SEQUENCE [LARGE SCALE GENOMIC DNA]</scope>
    <source>
        <strain evidence="2 3">ST5x</strain>
    </source>
</reference>
<sequence>MTTPTPPTAEELAAKAKAEQDQELRLLATEINKPALSFEPATIRKAIVTAISAASTPPTISVQMSGDTSTTIDGVRIEETYSPRIGHTVLIFKQGADIIAFGHVADLTGVGAGGWITAGLTSGWAHNGNNNGTLQYRRVLDNGSWKMQWRGGVTVGSGVQVLATPLDAEYRPASRRTMLVPRDAAGGSNEVKVDFNGDGNVTLVGTTTAPYASGSTSSAGSYGGYTNTGGPGGTGSTDPFDETTVHPDGHSHGVVGSHSHSVSSHDHYFSFGSHSHSATVNVSVDAPTWVAFNVEYFL</sequence>
<proteinExistence type="predicted"/>
<evidence type="ECO:0000313" key="2">
    <source>
        <dbReference type="EMBL" id="PRH79412.1"/>
    </source>
</evidence>
<evidence type="ECO:0000256" key="1">
    <source>
        <dbReference type="SAM" id="MobiDB-lite"/>
    </source>
</evidence>
<comment type="caution">
    <text evidence="2">The sequence shown here is derived from an EMBL/GenBank/DDBJ whole genome shotgun (WGS) entry which is preliminary data.</text>
</comment>
<evidence type="ECO:0000313" key="3">
    <source>
        <dbReference type="Proteomes" id="UP000239322"/>
    </source>
</evidence>
<dbReference type="OrthoDB" id="4310170at2"/>
<keyword evidence="3" id="KW-1185">Reference proteome</keyword>